<dbReference type="PROSITE" id="PS00076">
    <property type="entry name" value="PYRIDINE_REDOX_1"/>
    <property type="match status" value="1"/>
</dbReference>
<keyword evidence="9" id="KW-0520">NAD</keyword>
<dbReference type="GO" id="GO:0050660">
    <property type="term" value="F:flavin adenine dinucleotide binding"/>
    <property type="evidence" value="ECO:0007669"/>
    <property type="project" value="InterPro"/>
</dbReference>
<dbReference type="PANTHER" id="PTHR42737">
    <property type="entry name" value="GLUTATHIONE REDUCTASE"/>
    <property type="match status" value="1"/>
</dbReference>
<evidence type="ECO:0000256" key="1">
    <source>
        <dbReference type="ARBA" id="ARBA00007532"/>
    </source>
</evidence>
<dbReference type="InterPro" id="IPR023753">
    <property type="entry name" value="FAD/NAD-binding_dom"/>
</dbReference>
<evidence type="ECO:0000256" key="10">
    <source>
        <dbReference type="PIRSR" id="PIRSR000350-4"/>
    </source>
</evidence>
<dbReference type="STRING" id="406100.SAMN04488052_104124"/>
<dbReference type="EMBL" id="FOEG01000004">
    <property type="protein sequence ID" value="SEO89498.1"/>
    <property type="molecule type" value="Genomic_DNA"/>
</dbReference>
<keyword evidence="15" id="KW-1185">Reference proteome</keyword>
<dbReference type="GO" id="GO:0004362">
    <property type="term" value="F:glutathione-disulfide reductase (NADPH) activity"/>
    <property type="evidence" value="ECO:0007669"/>
    <property type="project" value="InterPro"/>
</dbReference>
<dbReference type="GO" id="GO:0006749">
    <property type="term" value="P:glutathione metabolic process"/>
    <property type="evidence" value="ECO:0007669"/>
    <property type="project" value="InterPro"/>
</dbReference>
<dbReference type="InterPro" id="IPR016156">
    <property type="entry name" value="FAD/NAD-linked_Rdtase_dimer_sf"/>
</dbReference>
<keyword evidence="6" id="KW-1015">Disulfide bond</keyword>
<dbReference type="GO" id="GO:0050661">
    <property type="term" value="F:NADP binding"/>
    <property type="evidence" value="ECO:0007669"/>
    <property type="project" value="InterPro"/>
</dbReference>
<evidence type="ECO:0000256" key="6">
    <source>
        <dbReference type="ARBA" id="ARBA00023157"/>
    </source>
</evidence>
<evidence type="ECO:0000256" key="7">
    <source>
        <dbReference type="ARBA" id="ARBA00023284"/>
    </source>
</evidence>
<feature type="binding site" evidence="9">
    <location>
        <begin position="173"/>
        <end position="180"/>
    </location>
    <ligand>
        <name>NAD(+)</name>
        <dbReference type="ChEBI" id="CHEBI:57540"/>
    </ligand>
</feature>
<dbReference type="FunFam" id="3.50.50.60:FF:000235">
    <property type="entry name" value="Glutathione reductase"/>
    <property type="match status" value="1"/>
</dbReference>
<dbReference type="PRINTS" id="PR00411">
    <property type="entry name" value="PNDRDTASEI"/>
</dbReference>
<dbReference type="RefSeq" id="WP_091643299.1">
    <property type="nucleotide sequence ID" value="NZ_FOEG01000004.1"/>
</dbReference>
<comment type="cofactor">
    <cofactor evidence="9">
        <name>FAD</name>
        <dbReference type="ChEBI" id="CHEBI:57692"/>
    </cofactor>
    <text evidence="9">Binds 1 FAD per subunit.</text>
</comment>
<evidence type="ECO:0000256" key="9">
    <source>
        <dbReference type="PIRSR" id="PIRSR000350-3"/>
    </source>
</evidence>
<comment type="similarity">
    <text evidence="1 11">Belongs to the class-I pyridine nucleotide-disulfide oxidoreductase family.</text>
</comment>
<protein>
    <submittedName>
        <fullName evidence="14">NADPH-glutathione reductase</fullName>
    </submittedName>
</protein>
<evidence type="ECO:0000256" key="8">
    <source>
        <dbReference type="PIRSR" id="PIRSR000350-2"/>
    </source>
</evidence>
<dbReference type="GO" id="GO:0005829">
    <property type="term" value="C:cytosol"/>
    <property type="evidence" value="ECO:0007669"/>
    <property type="project" value="TreeGrafter"/>
</dbReference>
<dbReference type="InterPro" id="IPR046952">
    <property type="entry name" value="GSHR/TRXR-like"/>
</dbReference>
<dbReference type="NCBIfam" id="NF004776">
    <property type="entry name" value="PRK06116.1"/>
    <property type="match status" value="1"/>
</dbReference>
<dbReference type="FunFam" id="3.30.390.30:FF:000003">
    <property type="entry name" value="Glutathione reductase"/>
    <property type="match status" value="1"/>
</dbReference>
<evidence type="ECO:0000259" key="13">
    <source>
        <dbReference type="Pfam" id="PF07992"/>
    </source>
</evidence>
<evidence type="ECO:0000256" key="2">
    <source>
        <dbReference type="ARBA" id="ARBA00011738"/>
    </source>
</evidence>
<feature type="active site" description="Proton acceptor" evidence="8">
    <location>
        <position position="438"/>
    </location>
</feature>
<keyword evidence="5 11" id="KW-0560">Oxidoreductase</keyword>
<dbReference type="InterPro" id="IPR036188">
    <property type="entry name" value="FAD/NAD-bd_sf"/>
</dbReference>
<evidence type="ECO:0000313" key="15">
    <source>
        <dbReference type="Proteomes" id="UP000199657"/>
    </source>
</evidence>
<keyword evidence="7 11" id="KW-0676">Redox-active center</keyword>
<comment type="subunit">
    <text evidence="2">Homodimer.</text>
</comment>
<dbReference type="PIRSF" id="PIRSF000350">
    <property type="entry name" value="Mercury_reductase_MerA"/>
    <property type="match status" value="1"/>
</dbReference>
<evidence type="ECO:0000256" key="11">
    <source>
        <dbReference type="RuleBase" id="RU003691"/>
    </source>
</evidence>
<reference evidence="14 15" key="1">
    <citation type="submission" date="2016-10" db="EMBL/GenBank/DDBJ databases">
        <authorList>
            <person name="de Groot N.N."/>
        </authorList>
    </citation>
    <scope>NUCLEOTIDE SEQUENCE [LARGE SCALE GENOMIC DNA]</scope>
    <source>
        <strain evidence="14 15">CGMCC 1.6291</strain>
    </source>
</reference>
<feature type="domain" description="FAD/NAD(P)-binding" evidence="13">
    <location>
        <begin position="6"/>
        <end position="318"/>
    </location>
</feature>
<dbReference type="SUPFAM" id="SSF51905">
    <property type="entry name" value="FAD/NAD(P)-binding domain"/>
    <property type="match status" value="1"/>
</dbReference>
<dbReference type="AlphaFoldDB" id="A0A1H8TG72"/>
<feature type="binding site" evidence="9">
    <location>
        <position position="262"/>
    </location>
    <ligand>
        <name>NAD(+)</name>
        <dbReference type="ChEBI" id="CHEBI:57540"/>
    </ligand>
</feature>
<keyword evidence="3 11" id="KW-0285">Flavoprotein</keyword>
<evidence type="ECO:0000313" key="14">
    <source>
        <dbReference type="EMBL" id="SEO89498.1"/>
    </source>
</evidence>
<feature type="disulfide bond" description="Redox-active" evidence="10">
    <location>
        <begin position="42"/>
        <end position="47"/>
    </location>
</feature>
<dbReference type="Pfam" id="PF07992">
    <property type="entry name" value="Pyr_redox_2"/>
    <property type="match status" value="1"/>
</dbReference>
<dbReference type="InterPro" id="IPR004099">
    <property type="entry name" value="Pyr_nucl-diS_OxRdtase_dimer"/>
</dbReference>
<keyword evidence="9" id="KW-0547">Nucleotide-binding</keyword>
<dbReference type="GO" id="GO:0034599">
    <property type="term" value="P:cellular response to oxidative stress"/>
    <property type="evidence" value="ECO:0007669"/>
    <property type="project" value="TreeGrafter"/>
</dbReference>
<gene>
    <name evidence="14" type="ORF">SAMN04488052_104124</name>
</gene>
<dbReference type="OrthoDB" id="9800167at2"/>
<dbReference type="NCBIfam" id="TIGR01421">
    <property type="entry name" value="gluta_reduc_1"/>
    <property type="match status" value="1"/>
</dbReference>
<dbReference type="InterPro" id="IPR006322">
    <property type="entry name" value="Glutathione_Rdtase_euk/bac"/>
</dbReference>
<evidence type="ECO:0000259" key="12">
    <source>
        <dbReference type="Pfam" id="PF02852"/>
    </source>
</evidence>
<keyword evidence="4 9" id="KW-0274">FAD</keyword>
<dbReference type="PANTHER" id="PTHR42737:SF2">
    <property type="entry name" value="GLUTATHIONE REDUCTASE"/>
    <property type="match status" value="1"/>
</dbReference>
<dbReference type="Gene3D" id="3.50.50.60">
    <property type="entry name" value="FAD/NAD(P)-binding domain"/>
    <property type="match status" value="2"/>
</dbReference>
<dbReference type="Gene3D" id="3.30.390.30">
    <property type="match status" value="1"/>
</dbReference>
<feature type="binding site" evidence="9">
    <location>
        <position position="303"/>
    </location>
    <ligand>
        <name>FAD</name>
        <dbReference type="ChEBI" id="CHEBI:57692"/>
    </ligand>
</feature>
<evidence type="ECO:0000256" key="3">
    <source>
        <dbReference type="ARBA" id="ARBA00022630"/>
    </source>
</evidence>
<organism evidence="14 15">
    <name type="scientific">Aquisalimonas asiatica</name>
    <dbReference type="NCBI Taxonomy" id="406100"/>
    <lineage>
        <taxon>Bacteria</taxon>
        <taxon>Pseudomonadati</taxon>
        <taxon>Pseudomonadota</taxon>
        <taxon>Gammaproteobacteria</taxon>
        <taxon>Chromatiales</taxon>
        <taxon>Ectothiorhodospiraceae</taxon>
        <taxon>Aquisalimonas</taxon>
    </lineage>
</organism>
<evidence type="ECO:0000256" key="4">
    <source>
        <dbReference type="ARBA" id="ARBA00022827"/>
    </source>
</evidence>
<dbReference type="Proteomes" id="UP000199657">
    <property type="component" value="Unassembled WGS sequence"/>
</dbReference>
<accession>A0A1H8TG72</accession>
<dbReference type="InterPro" id="IPR001100">
    <property type="entry name" value="Pyr_nuc-diS_OxRdtase"/>
</dbReference>
<evidence type="ECO:0000256" key="5">
    <source>
        <dbReference type="ARBA" id="ARBA00023002"/>
    </source>
</evidence>
<dbReference type="SUPFAM" id="SSF55424">
    <property type="entry name" value="FAD/NAD-linked reductases, dimerisation (C-terminal) domain"/>
    <property type="match status" value="1"/>
</dbReference>
<dbReference type="PRINTS" id="PR00368">
    <property type="entry name" value="FADPNR"/>
</dbReference>
<proteinExistence type="inferred from homology"/>
<dbReference type="Pfam" id="PF02852">
    <property type="entry name" value="Pyr_redox_dim"/>
    <property type="match status" value="1"/>
</dbReference>
<feature type="domain" description="Pyridine nucleotide-disulphide oxidoreductase dimerisation" evidence="12">
    <location>
        <begin position="339"/>
        <end position="448"/>
    </location>
</feature>
<dbReference type="InterPro" id="IPR012999">
    <property type="entry name" value="Pyr_OxRdtase_I_AS"/>
</dbReference>
<sequence length="449" mass="47923">MSTHFDCIAIGGGSGGLAAARRAASHGARAAVIESDRLGGTCVNVGCVPKKVMWNAAHTREVVERAPDFGFDVALNGFDWDTLVARRAAYIERLNGIYGRNLDKDGVTLIEGHARFVDARTVEVNGTRYTADHFIIATGGRPSWPGVPGAELGIDSDGFFELGTQPRRAAVVGAGYIAVELAGVLAGLGTETTLLVRRHAPLRNFDELIQEGLQEALPEHGVNLVTEFTPAAVERGADGTLTLRAEDGRSVDGLDTVVWAVGRHANTDDLGLDAAGVAMDDAGQVPVNEWQESNVSGIYSLGDVTGRIPLTPVAIATGRRLADRLFGGQHDRRMDFENVPTVVFSHPPIGTVGLTEAEAQQQYGDAVTCFSTRFVAMDYALSEQKPRTRMKLVTVGEEQRVVGCHVIGVGADEMLQGFAVAVRMGATKRDFDETVAIHPTSAEEMVTMT</sequence>
<dbReference type="GO" id="GO:0045454">
    <property type="term" value="P:cell redox homeostasis"/>
    <property type="evidence" value="ECO:0007669"/>
    <property type="project" value="InterPro"/>
</dbReference>
<feature type="binding site" evidence="9">
    <location>
        <position position="51"/>
    </location>
    <ligand>
        <name>FAD</name>
        <dbReference type="ChEBI" id="CHEBI:57692"/>
    </ligand>
</feature>
<name>A0A1H8TG72_9GAMM</name>